<organism evidence="1">
    <name type="scientific">Homo sapiens</name>
    <name type="common">Human</name>
    <dbReference type="NCBI Taxonomy" id="9606"/>
    <lineage>
        <taxon>Eukaryota</taxon>
        <taxon>Metazoa</taxon>
        <taxon>Chordata</taxon>
        <taxon>Craniata</taxon>
        <taxon>Vertebrata</taxon>
        <taxon>Euteleostomi</taxon>
        <taxon>Mammalia</taxon>
        <taxon>Eutheria</taxon>
        <taxon>Euarchontoglires</taxon>
        <taxon>Primates</taxon>
        <taxon>Haplorrhini</taxon>
        <taxon>Catarrhini</taxon>
        <taxon>Hominidae</taxon>
        <taxon>Homo</taxon>
    </lineage>
</organism>
<proteinExistence type="evidence at transcript level"/>
<name>Q8NA59_HUMAN</name>
<reference evidence="1" key="1">
    <citation type="journal article" date="2004" name="Nat. Genet.">
        <title>Complete sequencing and characterization of 21,243 full-length human cDNAs.</title>
        <authorList>
            <person name="Ota T."/>
            <person name="Suzuki Y."/>
            <person name="Nishikawa T."/>
            <person name="Otsuki T."/>
            <person name="Sugiyama T."/>
            <person name="Irie R."/>
            <person name="Wakamatsu A."/>
            <person name="Hayashi K."/>
            <person name="Sato H."/>
            <person name="Nagai K."/>
            <person name="Kimura K."/>
            <person name="Makita H."/>
            <person name="Sekine M."/>
            <person name="Obayashi M."/>
            <person name="Nishi T."/>
            <person name="Shibahara T."/>
            <person name="Tanaka T."/>
            <person name="Ishii S."/>
            <person name="Yamamoto J."/>
            <person name="Saito K."/>
            <person name="Kawai Y."/>
            <person name="Isono Y."/>
            <person name="Nakamura Y."/>
            <person name="Nagahari K."/>
            <person name="Murakami K."/>
            <person name="Yasuda T."/>
            <person name="Iwayanagi T."/>
            <person name="Wagatsuma M."/>
            <person name="Shiratori A."/>
            <person name="Sudo H."/>
            <person name="Hosoiri T."/>
            <person name="Kaku Y."/>
            <person name="Kodaira H."/>
            <person name="Kondo H."/>
            <person name="Sugawara M."/>
            <person name="Takahashi M."/>
            <person name="Kanda K."/>
            <person name="Yokoi T."/>
            <person name="Furuya T."/>
            <person name="Kikkawa E."/>
            <person name="Omura Y."/>
            <person name="Abe K."/>
            <person name="Kamihara K."/>
            <person name="Katsuta N."/>
            <person name="Sato K."/>
            <person name="Tanikawa M."/>
            <person name="Yamazaki M."/>
            <person name="Ninomiya K."/>
            <person name="Ishibashi T."/>
            <person name="Yamashita H."/>
            <person name="Murakawa K."/>
            <person name="Fujimori K."/>
            <person name="Tanai H."/>
            <person name="Kimata M."/>
            <person name="Watanabe M."/>
            <person name="Hiraoka S."/>
            <person name="Chiba Y."/>
            <person name="Ishida S."/>
            <person name="Ono Y."/>
            <person name="Takiguchi S."/>
            <person name="Watanabe S."/>
            <person name="Yosida M."/>
            <person name="Hotuta T."/>
            <person name="Kusano J."/>
            <person name="Kanehori K."/>
            <person name="Takahashi-Fujii A."/>
            <person name="Hara H."/>
            <person name="Tanase T."/>
            <person name="Nomura Y."/>
            <person name="Togiya S."/>
            <person name="Komai F."/>
            <person name="Hara R."/>
            <person name="Takeuchi K."/>
            <person name="Arita M."/>
            <person name="Imose N."/>
            <person name="Musashino K."/>
            <person name="Yuuki H."/>
            <person name="Oshima A."/>
            <person name="Sasaki N."/>
            <person name="Aotsuka S."/>
            <person name="Yoshikawa Y."/>
            <person name="Matsunawa H."/>
            <person name="Ichihara T."/>
            <person name="Shiohata N."/>
            <person name="Sano S."/>
            <person name="Moriya S."/>
            <person name="Momiyama H."/>
            <person name="Satoh N."/>
            <person name="Takami S."/>
            <person name="Terashima Y."/>
            <person name="Suzuki O."/>
            <person name="Nakagawa S."/>
            <person name="Senoh A."/>
            <person name="Mizoguchi H."/>
            <person name="Goto Y."/>
            <person name="Shimizu F."/>
            <person name="Wakebe H."/>
            <person name="Hishigaki H."/>
            <person name="Watanabe T."/>
            <person name="Sugiyama A."/>
            <person name="Takemoto M."/>
            <person name="Kawakami B."/>
            <person name="Yamazaki M."/>
            <person name="Watanabe K."/>
            <person name="Kumagai A."/>
            <person name="Itakura S."/>
            <person name="Fukuzumi Y."/>
            <person name="Fujimori Y."/>
            <person name="Komiyama M."/>
            <person name="Tashiro H."/>
            <person name="Tanigami A."/>
            <person name="Fujiwara T."/>
            <person name="Ono T."/>
            <person name="Yamada K."/>
            <person name="Fujii Y."/>
            <person name="Ozaki K."/>
            <person name="Hirao M."/>
            <person name="Ohmori Y."/>
            <person name="Kawabata A."/>
            <person name="Hikiji T."/>
            <person name="Kobatake N."/>
            <person name="Inagaki H."/>
            <person name="Ikema Y."/>
            <person name="Okamoto S."/>
            <person name="Okitani R."/>
            <person name="Kawakami T."/>
            <person name="Noguchi S."/>
            <person name="Itoh T."/>
            <person name="Shigeta K."/>
            <person name="Senba T."/>
            <person name="Matsumura K."/>
            <person name="Nakajima Y."/>
            <person name="Mizuno T."/>
            <person name="Morinaga M."/>
            <person name="Sasaki M."/>
            <person name="Togashi T."/>
            <person name="Oyama M."/>
            <person name="Hata H."/>
            <person name="Watanabe M."/>
            <person name="Komatsu T."/>
            <person name="Mizushima-Sugano J."/>
            <person name="Satoh T."/>
            <person name="Shirai Y."/>
            <person name="Takahashi Y."/>
            <person name="Nakagawa K."/>
            <person name="Okumura K."/>
            <person name="Nagase T."/>
            <person name="Nomura N."/>
            <person name="Kikuchi H."/>
            <person name="Masuho Y."/>
            <person name="Yamashita R."/>
            <person name="Nakai K."/>
            <person name="Yada T."/>
            <person name="Nakamura Y."/>
            <person name="Ohara O."/>
            <person name="Isogai T."/>
            <person name="Sugano S."/>
        </authorList>
    </citation>
    <scope>NUCLEOTIDE SEQUENCE</scope>
    <source>
        <tissue evidence="1">Testis</tissue>
    </source>
</reference>
<sequence>MEQKAWICSWDLGGASACSVEQEVWVYSCDFSGCSCAQESGAPICSRPESTGMPKSAESYHPTRKGQGSCLSAAPASSMEHAALAVPPCCSWHDGTSHFRWTVVSSLRPCLDTAVRTLSSHTCLPAASAAVAQVAAVP</sequence>
<accession>Q8NA59</accession>
<evidence type="ECO:0000313" key="1">
    <source>
        <dbReference type="EMBL" id="BAC04069.1"/>
    </source>
</evidence>
<dbReference type="AlphaFoldDB" id="Q8NA59"/>
<dbReference type="EMBL" id="AK093135">
    <property type="protein sequence ID" value="BAC04069.1"/>
    <property type="molecule type" value="mRNA"/>
</dbReference>
<dbReference type="IntAct" id="Q8NA59">
    <property type="interactions" value="1"/>
</dbReference>
<protein>
    <submittedName>
        <fullName evidence="1">cDNA FLJ35816 fis, clone TESTI2006109</fullName>
    </submittedName>
</protein>